<dbReference type="PANTHER" id="PTHR10039:SF15">
    <property type="entry name" value="NACHT DOMAIN-CONTAINING PROTEIN"/>
    <property type="match status" value="1"/>
</dbReference>
<dbReference type="PANTHER" id="PTHR10039">
    <property type="entry name" value="AMELOGENIN"/>
    <property type="match status" value="1"/>
</dbReference>
<dbReference type="OMA" id="HYDICAK"/>
<evidence type="ECO:0000259" key="2">
    <source>
        <dbReference type="Pfam" id="PF24883"/>
    </source>
</evidence>
<keyword evidence="4" id="KW-1185">Reference proteome</keyword>
<dbReference type="EMBL" id="FUEG01000023">
    <property type="protein sequence ID" value="SJL14259.1"/>
    <property type="molecule type" value="Genomic_DNA"/>
</dbReference>
<evidence type="ECO:0000313" key="4">
    <source>
        <dbReference type="Proteomes" id="UP000219338"/>
    </source>
</evidence>
<proteinExistence type="predicted"/>
<dbReference type="Pfam" id="PF24883">
    <property type="entry name" value="NPHP3_N"/>
    <property type="match status" value="1"/>
</dbReference>
<accession>A0A284RZS2</accession>
<keyword evidence="1" id="KW-0677">Repeat</keyword>
<reference evidence="4" key="1">
    <citation type="journal article" date="2017" name="Nat. Ecol. Evol.">
        <title>Genome expansion and lineage-specific genetic innovations in the forest pathogenic fungi Armillaria.</title>
        <authorList>
            <person name="Sipos G."/>
            <person name="Prasanna A.N."/>
            <person name="Walter M.C."/>
            <person name="O'Connor E."/>
            <person name="Balint B."/>
            <person name="Krizsan K."/>
            <person name="Kiss B."/>
            <person name="Hess J."/>
            <person name="Varga T."/>
            <person name="Slot J."/>
            <person name="Riley R."/>
            <person name="Boka B."/>
            <person name="Rigling D."/>
            <person name="Barry K."/>
            <person name="Lee J."/>
            <person name="Mihaltcheva S."/>
            <person name="LaButti K."/>
            <person name="Lipzen A."/>
            <person name="Waldron R."/>
            <person name="Moloney N.M."/>
            <person name="Sperisen C."/>
            <person name="Kredics L."/>
            <person name="Vagvoelgyi C."/>
            <person name="Patrignani A."/>
            <person name="Fitzpatrick D."/>
            <person name="Nagy I."/>
            <person name="Doyle S."/>
            <person name="Anderson J.B."/>
            <person name="Grigoriev I.V."/>
            <person name="Gueldener U."/>
            <person name="Muensterkoetter M."/>
            <person name="Nagy L.G."/>
        </authorList>
    </citation>
    <scope>NUCLEOTIDE SEQUENCE [LARGE SCALE GENOMIC DNA]</scope>
    <source>
        <strain evidence="4">C18/9</strain>
    </source>
</reference>
<sequence length="378" mass="42433">MAEALGIASSIISLIDVSKTIVEYLKDVKEAPKERDELNRELSNLAIYLDTVHRLTQTAAADDPWLETVQRLSGPFAQLDELLKSVKTKLEHAPDGPMGKMRQRLLWKFSKESAEDSLKKIERIKSLVLVAVQHDHAALSRALNKTLIIVDTKVDGISDNTKRIKDDVSLVGKNVVKVSDHVMRIDGELSQIRSNMEKDQDYTGMVMRIISGLTDSKFKSKEAETLSQQVVGDTGRLFLESEPFRQWVDGTAVSSCLWFPGDPGVGKTILASIIIDYLRSLPVDQEKKTVILSIFCDFQSEAAKRIDRVLCDFLKQLVRDKGLCSAILMFYSQCLRDGTQPSFNAITKILSQEMDSFNHVCVVLDALDEFIKKKALRK</sequence>
<evidence type="ECO:0000256" key="1">
    <source>
        <dbReference type="ARBA" id="ARBA00022737"/>
    </source>
</evidence>
<dbReference type="Proteomes" id="UP000219338">
    <property type="component" value="Unassembled WGS sequence"/>
</dbReference>
<evidence type="ECO:0000313" key="3">
    <source>
        <dbReference type="EMBL" id="SJL14259.1"/>
    </source>
</evidence>
<dbReference type="OrthoDB" id="448455at2759"/>
<gene>
    <name evidence="3" type="ORF">ARMOST_17715</name>
</gene>
<organism evidence="3 4">
    <name type="scientific">Armillaria ostoyae</name>
    <name type="common">Armillaria root rot fungus</name>
    <dbReference type="NCBI Taxonomy" id="47428"/>
    <lineage>
        <taxon>Eukaryota</taxon>
        <taxon>Fungi</taxon>
        <taxon>Dikarya</taxon>
        <taxon>Basidiomycota</taxon>
        <taxon>Agaricomycotina</taxon>
        <taxon>Agaricomycetes</taxon>
        <taxon>Agaricomycetidae</taxon>
        <taxon>Agaricales</taxon>
        <taxon>Marasmiineae</taxon>
        <taxon>Physalacriaceae</taxon>
        <taxon>Armillaria</taxon>
    </lineage>
</organism>
<dbReference type="InterPro" id="IPR056884">
    <property type="entry name" value="NPHP3-like_N"/>
</dbReference>
<protein>
    <recommendedName>
        <fullName evidence="2">Nephrocystin 3-like N-terminal domain-containing protein</fullName>
    </recommendedName>
</protein>
<dbReference type="Gene3D" id="3.40.50.300">
    <property type="entry name" value="P-loop containing nucleotide triphosphate hydrolases"/>
    <property type="match status" value="1"/>
</dbReference>
<dbReference type="InterPro" id="IPR027417">
    <property type="entry name" value="P-loop_NTPase"/>
</dbReference>
<feature type="domain" description="Nephrocystin 3-like N-terminal" evidence="2">
    <location>
        <begin position="233"/>
        <end position="375"/>
    </location>
</feature>
<dbReference type="AlphaFoldDB" id="A0A284RZS2"/>
<name>A0A284RZS2_ARMOS</name>